<dbReference type="Proteomes" id="UP001356427">
    <property type="component" value="Unassembled WGS sequence"/>
</dbReference>
<dbReference type="AlphaFoldDB" id="A0AAN8LJQ8"/>
<dbReference type="EMBL" id="JAGTTL010000015">
    <property type="protein sequence ID" value="KAK6312173.1"/>
    <property type="molecule type" value="Genomic_DNA"/>
</dbReference>
<gene>
    <name evidence="1" type="ORF">J4Q44_G00178370</name>
</gene>
<comment type="caution">
    <text evidence="1">The sequence shown here is derived from an EMBL/GenBank/DDBJ whole genome shotgun (WGS) entry which is preliminary data.</text>
</comment>
<accession>A0AAN8LJQ8</accession>
<reference evidence="1 2" key="1">
    <citation type="submission" date="2021-04" db="EMBL/GenBank/DDBJ databases">
        <authorList>
            <person name="De Guttry C."/>
            <person name="Zahm M."/>
            <person name="Klopp C."/>
            <person name="Cabau C."/>
            <person name="Louis A."/>
            <person name="Berthelot C."/>
            <person name="Parey E."/>
            <person name="Roest Crollius H."/>
            <person name="Montfort J."/>
            <person name="Robinson-Rechavi M."/>
            <person name="Bucao C."/>
            <person name="Bouchez O."/>
            <person name="Gislard M."/>
            <person name="Lluch J."/>
            <person name="Milhes M."/>
            <person name="Lampietro C."/>
            <person name="Lopez Roques C."/>
            <person name="Donnadieu C."/>
            <person name="Braasch I."/>
            <person name="Desvignes T."/>
            <person name="Postlethwait J."/>
            <person name="Bobe J."/>
            <person name="Wedekind C."/>
            <person name="Guiguen Y."/>
        </authorList>
    </citation>
    <scope>NUCLEOTIDE SEQUENCE [LARGE SCALE GENOMIC DNA]</scope>
    <source>
        <strain evidence="1">Cs_M1</strain>
        <tissue evidence="1">Blood</tissue>
    </source>
</reference>
<proteinExistence type="predicted"/>
<sequence length="75" mass="8541">MVTEVAMTGRETPQARPRACLETHKHIGHVLVFAEQWQVEDDLQGSGVCGHHDETRRYHGSAFLEWLVEERASRG</sequence>
<evidence type="ECO:0000313" key="2">
    <source>
        <dbReference type="Proteomes" id="UP001356427"/>
    </source>
</evidence>
<organism evidence="1 2">
    <name type="scientific">Coregonus suidteri</name>
    <dbReference type="NCBI Taxonomy" id="861788"/>
    <lineage>
        <taxon>Eukaryota</taxon>
        <taxon>Metazoa</taxon>
        <taxon>Chordata</taxon>
        <taxon>Craniata</taxon>
        <taxon>Vertebrata</taxon>
        <taxon>Euteleostomi</taxon>
        <taxon>Actinopterygii</taxon>
        <taxon>Neopterygii</taxon>
        <taxon>Teleostei</taxon>
        <taxon>Protacanthopterygii</taxon>
        <taxon>Salmoniformes</taxon>
        <taxon>Salmonidae</taxon>
        <taxon>Coregoninae</taxon>
        <taxon>Coregonus</taxon>
    </lineage>
</organism>
<name>A0AAN8LJQ8_9TELE</name>
<evidence type="ECO:0000313" key="1">
    <source>
        <dbReference type="EMBL" id="KAK6312173.1"/>
    </source>
</evidence>
<keyword evidence="2" id="KW-1185">Reference proteome</keyword>
<protein>
    <submittedName>
        <fullName evidence="1">Uncharacterized protein</fullName>
    </submittedName>
</protein>